<dbReference type="AlphaFoldDB" id="I1CLG5"/>
<dbReference type="Proteomes" id="UP000009138">
    <property type="component" value="Unassembled WGS sequence"/>
</dbReference>
<evidence type="ECO:0000313" key="2">
    <source>
        <dbReference type="EMBL" id="EIE89295.1"/>
    </source>
</evidence>
<accession>I1CLG5</accession>
<organism evidence="2 3">
    <name type="scientific">Rhizopus delemar (strain RA 99-880 / ATCC MYA-4621 / FGSC 9543 / NRRL 43880)</name>
    <name type="common">Mucormycosis agent</name>
    <name type="synonym">Rhizopus arrhizus var. delemar</name>
    <dbReference type="NCBI Taxonomy" id="246409"/>
    <lineage>
        <taxon>Eukaryota</taxon>
        <taxon>Fungi</taxon>
        <taxon>Fungi incertae sedis</taxon>
        <taxon>Mucoromycota</taxon>
        <taxon>Mucoromycotina</taxon>
        <taxon>Mucoromycetes</taxon>
        <taxon>Mucorales</taxon>
        <taxon>Mucorineae</taxon>
        <taxon>Rhizopodaceae</taxon>
        <taxon>Rhizopus</taxon>
    </lineage>
</organism>
<evidence type="ECO:0000313" key="3">
    <source>
        <dbReference type="Proteomes" id="UP000009138"/>
    </source>
</evidence>
<keyword evidence="3" id="KW-1185">Reference proteome</keyword>
<sequence>MATKPEYVTESEGATSMPEEEGSWMSQPGNVNEKARRNRLPDFLFERAGPGKVFFRIDTATMYTTRTWKSVWD</sequence>
<evidence type="ECO:0000256" key="1">
    <source>
        <dbReference type="SAM" id="MobiDB-lite"/>
    </source>
</evidence>
<dbReference type="GeneID" id="93620971"/>
<protein>
    <submittedName>
        <fullName evidence="2">Uncharacterized protein</fullName>
    </submittedName>
</protein>
<dbReference type="EMBL" id="CH476744">
    <property type="protein sequence ID" value="EIE89295.1"/>
    <property type="molecule type" value="Genomic_DNA"/>
</dbReference>
<dbReference type="RefSeq" id="XP_067524691.1">
    <property type="nucleotide sequence ID" value="XM_067668590.1"/>
</dbReference>
<feature type="region of interest" description="Disordered" evidence="1">
    <location>
        <begin position="1"/>
        <end position="31"/>
    </location>
</feature>
<gene>
    <name evidence="2" type="ORF">RO3G_14006</name>
</gene>
<reference evidence="2 3" key="1">
    <citation type="journal article" date="2009" name="PLoS Genet.">
        <title>Genomic analysis of the basal lineage fungus Rhizopus oryzae reveals a whole-genome duplication.</title>
        <authorList>
            <person name="Ma L.-J."/>
            <person name="Ibrahim A.S."/>
            <person name="Skory C."/>
            <person name="Grabherr M.G."/>
            <person name="Burger G."/>
            <person name="Butler M."/>
            <person name="Elias M."/>
            <person name="Idnurm A."/>
            <person name="Lang B.F."/>
            <person name="Sone T."/>
            <person name="Abe A."/>
            <person name="Calvo S.E."/>
            <person name="Corrochano L.M."/>
            <person name="Engels R."/>
            <person name="Fu J."/>
            <person name="Hansberg W."/>
            <person name="Kim J.-M."/>
            <person name="Kodira C.D."/>
            <person name="Koehrsen M.J."/>
            <person name="Liu B."/>
            <person name="Miranda-Saavedra D."/>
            <person name="O'Leary S."/>
            <person name="Ortiz-Castellanos L."/>
            <person name="Poulter R."/>
            <person name="Rodriguez-Romero J."/>
            <person name="Ruiz-Herrera J."/>
            <person name="Shen Y.-Q."/>
            <person name="Zeng Q."/>
            <person name="Galagan J."/>
            <person name="Birren B.W."/>
            <person name="Cuomo C.A."/>
            <person name="Wickes B.L."/>
        </authorList>
    </citation>
    <scope>NUCLEOTIDE SEQUENCE [LARGE SCALE GENOMIC DNA]</scope>
    <source>
        <strain evidence="3">RA 99-880 / ATCC MYA-4621 / FGSC 9543 / NRRL 43880</strain>
    </source>
</reference>
<dbReference type="VEuPathDB" id="FungiDB:RO3G_14006"/>
<proteinExistence type="predicted"/>
<dbReference type="InParanoid" id="I1CLG5"/>
<name>I1CLG5_RHIO9</name>